<feature type="disulfide bond" evidence="14">
    <location>
        <begin position="215"/>
        <end position="233"/>
    </location>
</feature>
<comment type="caution">
    <text evidence="14">Lacks conserved residue(s) required for the propagation of feature annotation.</text>
</comment>
<dbReference type="SMART" id="SM00181">
    <property type="entry name" value="EGF"/>
    <property type="match status" value="6"/>
</dbReference>
<evidence type="ECO:0000256" key="4">
    <source>
        <dbReference type="ARBA" id="ARBA00022583"/>
    </source>
</evidence>
<feature type="disulfide bond" evidence="14">
    <location>
        <begin position="170"/>
        <end position="182"/>
    </location>
</feature>
<evidence type="ECO:0000256" key="1">
    <source>
        <dbReference type="ARBA" id="ARBA00004251"/>
    </source>
</evidence>
<dbReference type="InterPro" id="IPR011042">
    <property type="entry name" value="6-blade_b-propeller_TolB-like"/>
</dbReference>
<dbReference type="PRINTS" id="PR00261">
    <property type="entry name" value="LDLRECEPTOR"/>
</dbReference>
<dbReference type="InterPro" id="IPR002172">
    <property type="entry name" value="LDrepeatLR_classA_rpt"/>
</dbReference>
<dbReference type="PANTHER" id="PTHR22722:SF15">
    <property type="entry name" value="LOW-DENSITY LIPOPROTEIN RECEPTOR-RELATED"/>
    <property type="match status" value="1"/>
</dbReference>
<feature type="disulfide bond" evidence="14">
    <location>
        <begin position="348"/>
        <end position="363"/>
    </location>
</feature>
<dbReference type="FunFam" id="2.10.25.10:FF:000009">
    <property type="entry name" value="Low-density lipoprotein receptor isoform 1"/>
    <property type="match status" value="1"/>
</dbReference>
<reference evidence="18 19" key="1">
    <citation type="journal article" date="2022" name="Nat. Ecol. Evol.">
        <title>A masculinizing supergene underlies an exaggerated male reproductive morph in a spider.</title>
        <authorList>
            <person name="Hendrickx F."/>
            <person name="De Corte Z."/>
            <person name="Sonet G."/>
            <person name="Van Belleghem S.M."/>
            <person name="Kostlbacher S."/>
            <person name="Vangestel C."/>
        </authorList>
    </citation>
    <scope>NUCLEOTIDE SEQUENCE [LARGE SCALE GENOMIC DNA]</scope>
    <source>
        <strain evidence="18">W744_W776</strain>
    </source>
</reference>
<protein>
    <recommendedName>
        <fullName evidence="17">EGF-like domain-containing protein</fullName>
    </recommendedName>
</protein>
<dbReference type="InterPro" id="IPR023415">
    <property type="entry name" value="LDLR_class-A_CS"/>
</dbReference>
<feature type="disulfide bond" evidence="14">
    <location>
        <begin position="250"/>
        <end position="262"/>
    </location>
</feature>
<feature type="repeat" description="LDL-receptor class B" evidence="15">
    <location>
        <begin position="534"/>
        <end position="576"/>
    </location>
</feature>
<dbReference type="GO" id="GO:0043235">
    <property type="term" value="C:receptor complex"/>
    <property type="evidence" value="ECO:0007669"/>
    <property type="project" value="TreeGrafter"/>
</dbReference>
<dbReference type="InterPro" id="IPR000152">
    <property type="entry name" value="EGF-type_Asp/Asn_hydroxyl_site"/>
</dbReference>
<feature type="repeat" description="LDL-receptor class B" evidence="15">
    <location>
        <begin position="883"/>
        <end position="925"/>
    </location>
</feature>
<dbReference type="PROSITE" id="PS01209">
    <property type="entry name" value="LDLRA_1"/>
    <property type="match status" value="3"/>
</dbReference>
<evidence type="ECO:0000256" key="9">
    <source>
        <dbReference type="ARBA" id="ARBA00022989"/>
    </source>
</evidence>
<feature type="disulfide bond" evidence="14">
    <location>
        <begin position="150"/>
        <end position="165"/>
    </location>
</feature>
<evidence type="ECO:0000259" key="17">
    <source>
        <dbReference type="PROSITE" id="PS01186"/>
    </source>
</evidence>
<dbReference type="SMART" id="SM00192">
    <property type="entry name" value="LDLa"/>
    <property type="match status" value="8"/>
</dbReference>
<feature type="repeat" description="LDL-receptor class B" evidence="15">
    <location>
        <begin position="664"/>
        <end position="706"/>
    </location>
</feature>
<feature type="disulfide bond" evidence="14">
    <location>
        <begin position="336"/>
        <end position="354"/>
    </location>
</feature>
<feature type="repeat" description="LDL-receptor class B" evidence="15">
    <location>
        <begin position="1233"/>
        <end position="1276"/>
    </location>
</feature>
<evidence type="ECO:0000256" key="11">
    <source>
        <dbReference type="ARBA" id="ARBA00023157"/>
    </source>
</evidence>
<dbReference type="InterPro" id="IPR009030">
    <property type="entry name" value="Growth_fac_rcpt_cys_sf"/>
</dbReference>
<evidence type="ECO:0000256" key="3">
    <source>
        <dbReference type="ARBA" id="ARBA00022536"/>
    </source>
</evidence>
<evidence type="ECO:0000256" key="15">
    <source>
        <dbReference type="PROSITE-ProRule" id="PRU00461"/>
    </source>
</evidence>
<keyword evidence="10 16" id="KW-0472">Membrane</keyword>
<dbReference type="SUPFAM" id="SSF57196">
    <property type="entry name" value="EGF/Laminin"/>
    <property type="match status" value="3"/>
</dbReference>
<dbReference type="SUPFAM" id="SSF57184">
    <property type="entry name" value="Growth factor receptor domain"/>
    <property type="match status" value="1"/>
</dbReference>
<dbReference type="GO" id="GO:0016324">
    <property type="term" value="C:apical plasma membrane"/>
    <property type="evidence" value="ECO:0007669"/>
    <property type="project" value="TreeGrafter"/>
</dbReference>
<keyword evidence="4" id="KW-0254">Endocytosis</keyword>
<evidence type="ECO:0000256" key="6">
    <source>
        <dbReference type="ARBA" id="ARBA00022729"/>
    </source>
</evidence>
<feature type="disulfide bond" evidence="14">
    <location>
        <begin position="375"/>
        <end position="393"/>
    </location>
</feature>
<feature type="repeat" description="LDL-receptor class B" evidence="15">
    <location>
        <begin position="970"/>
        <end position="1012"/>
    </location>
</feature>
<feature type="disulfide bond" evidence="14">
    <location>
        <begin position="368"/>
        <end position="380"/>
    </location>
</feature>
<dbReference type="InterPro" id="IPR051221">
    <property type="entry name" value="LDLR-related"/>
</dbReference>
<dbReference type="InterPro" id="IPR026823">
    <property type="entry name" value="cEGF"/>
</dbReference>
<feature type="domain" description="EGF-like" evidence="17">
    <location>
        <begin position="471"/>
        <end position="486"/>
    </location>
</feature>
<keyword evidence="7" id="KW-0677">Repeat</keyword>
<dbReference type="InterPro" id="IPR001881">
    <property type="entry name" value="EGF-like_Ca-bd_dom"/>
</dbReference>
<feature type="repeat" description="LDL-receptor class B" evidence="15">
    <location>
        <begin position="1493"/>
        <end position="1535"/>
    </location>
</feature>
<dbReference type="EMBL" id="JAFNEN010000273">
    <property type="protein sequence ID" value="KAG8187373.1"/>
    <property type="molecule type" value="Genomic_DNA"/>
</dbReference>
<dbReference type="Gene3D" id="2.120.10.30">
    <property type="entry name" value="TolB, C-terminal domain"/>
    <property type="match status" value="4"/>
</dbReference>
<keyword evidence="12" id="KW-0675">Receptor</keyword>
<feature type="repeat" description="LDL-receptor class B" evidence="15">
    <location>
        <begin position="926"/>
        <end position="969"/>
    </location>
</feature>
<dbReference type="InterPro" id="IPR000742">
    <property type="entry name" value="EGF"/>
</dbReference>
<keyword evidence="9 16" id="KW-1133">Transmembrane helix</keyword>
<evidence type="ECO:0000256" key="12">
    <source>
        <dbReference type="ARBA" id="ARBA00023170"/>
    </source>
</evidence>
<feature type="repeat" description="LDL-receptor class B" evidence="15">
    <location>
        <begin position="1147"/>
        <end position="1189"/>
    </location>
</feature>
<dbReference type="FunFam" id="4.10.400.10:FF:000034">
    <property type="entry name" value="Low-density lipoprotein receptor-related protein 2"/>
    <property type="match status" value="1"/>
</dbReference>
<feature type="repeat" description="LDL-receptor class B" evidence="15">
    <location>
        <begin position="1450"/>
        <end position="1492"/>
    </location>
</feature>
<dbReference type="PROSITE" id="PS01186">
    <property type="entry name" value="EGF_2"/>
    <property type="match status" value="1"/>
</dbReference>
<dbReference type="GO" id="GO:0042562">
    <property type="term" value="F:hormone binding"/>
    <property type="evidence" value="ECO:0007669"/>
    <property type="project" value="TreeGrafter"/>
</dbReference>
<feature type="repeat" description="LDL-receptor class B" evidence="15">
    <location>
        <begin position="620"/>
        <end position="663"/>
    </location>
</feature>
<organism evidence="18 19">
    <name type="scientific">Oedothorax gibbosus</name>
    <dbReference type="NCBI Taxonomy" id="931172"/>
    <lineage>
        <taxon>Eukaryota</taxon>
        <taxon>Metazoa</taxon>
        <taxon>Ecdysozoa</taxon>
        <taxon>Arthropoda</taxon>
        <taxon>Chelicerata</taxon>
        <taxon>Arachnida</taxon>
        <taxon>Araneae</taxon>
        <taxon>Araneomorphae</taxon>
        <taxon>Entelegynae</taxon>
        <taxon>Araneoidea</taxon>
        <taxon>Linyphiidae</taxon>
        <taxon>Erigoninae</taxon>
        <taxon>Oedothorax</taxon>
    </lineage>
</organism>
<dbReference type="GO" id="GO:0005509">
    <property type="term" value="F:calcium ion binding"/>
    <property type="evidence" value="ECO:0007669"/>
    <property type="project" value="InterPro"/>
</dbReference>
<dbReference type="SMART" id="SM00135">
    <property type="entry name" value="LY"/>
    <property type="match status" value="20"/>
</dbReference>
<dbReference type="Pfam" id="PF12662">
    <property type="entry name" value="cEGF"/>
    <property type="match status" value="1"/>
</dbReference>
<evidence type="ECO:0000256" key="14">
    <source>
        <dbReference type="PROSITE-ProRule" id="PRU00124"/>
    </source>
</evidence>
<feature type="repeat" description="LDL-receptor class B" evidence="15">
    <location>
        <begin position="1190"/>
        <end position="1232"/>
    </location>
</feature>
<evidence type="ECO:0000256" key="10">
    <source>
        <dbReference type="ARBA" id="ARBA00023136"/>
    </source>
</evidence>
<keyword evidence="5 16" id="KW-0812">Transmembrane</keyword>
<sequence>MLSNTLDLPAFPGILLISCRKGTYFLPPSVNCPFAQINWNFKDKGLPILAQRSLGEAIRSFGWVTGGFVSSEGGVCARGAGGPACSCSVNHFACTTPQYGNCTCIPVRWRCDSDDDCGDGSDEIDCDAAACSRDMFMCHSGKCIITSWWCDGENDCDDYSDESDCSARNCSKKEFPCANGRCIPSDWRCDGTNQCGDNSDEDCSAQSCASNEFRCNDGGCIIVDWTCDGSVDCQDGSDEDGCRQDNQVTCPPNQFRCVNSRCISESYVCDGDNDCGDWSDESKCPGEAACRDREFRCDDGLCINVDWKCDGENDCDDMSDEKDCQMPECNDEEFQCRAGRCIKRQWRCDGEFDCADNSDEDGCAADECAAGQFRCNDGSCISQLHVCNGEYECPDGSDELENRTCKTGSPCREDGFPCQHLCLSTSTGPRCACKHGYHLALDRRSCMDIDECQVEGTCSQFCENTVPGYKCTCVDGYRLGTDRRKCKATGPDPYLMYANRADIRMVSLFSTDPPSKILSGLQNAIAVDFHYATGRIFWSDITTDVIRSAYFNGTGVSDVVTYGLTSPAGLAVHWPLEKILWTDSGTSRIEVAGFDGSMRRVLIWKNLEKPRAIIVNPEEGTLYWTDWGSRPRIEKAMLDGSERKAIVDTSLFWPNGLTIDYPAQKLYWADAKHHVIETAALDGSGRRRVIEKDLPHPFAITVFEDHLFWTDWQTKSIHKANKFTGRNATTLHSKLNFPMDLIVVHPLRQPHVRDPCAEDNGDCSHLCMPNNVSYTCLCTVEAPVQVDDKTCSKEWSSFLIFTRRSDVRWLCIDCEDDADMVFPFRNISSAGALDFDADTDTIYWSDITNDTISRSNINGSDQQVVIRNTLESPDGLAIDWVTRKLYWTDSGTHRIEVASLSGHMRTILIWEKLGKPRDIVVDPTTGFMYWTDWGDYPKIERSGMDGSQRTLVIDRNLTWPNCLAIDQQRRRLYWTDAGTRTIESCDYDGQGRQVLIKIDLPHPFGLALHDDSIYWTDWTEHTIQSANKITGKDRKVIFQGLEILLDLHVFHRQRPTVDSPCKMNNGGCSHLCLIAPTPKAYACKCPTGILLQKDQKTCAKGMNNFLIVAKRTDIRKVSLDVPYTADVVLPIKKLNNVIALDVDTKGEKIYWSDTERDVIQRSHLDGTRVENVITKGLGSVDFLAVDSTGRKLYWTDDQRKCIEVSELDGSHRKVLVWSNLDSPRAIALHYEPGYMYWTDWGNKPRIERSEMDGGKRIAIISETLGWPNGLTIDKENAQLIWADARRHVIEACDLDGNNRRVLVGDVPHPYGIAVTNRHIYWTDWSERSVLRANKHTGRNMVNVCANLPNLMDMHSIQLNGTGENKCEGHNGGCSHLCLRTSLGYSCACPTGIKLQDNEHTCEEAPSTFLLFANRESVRRISLDTLENMDVFLPIHETYNTVAVDFDYEEREIYYSDVKLDVIRRVGWNASKPTTIISTDLVTADGLAVDWVAKNLYWTDTGRNVIEVSRTDGTSRKILVDLDLDEPRAIVVFPRKGYLFWSDWGKPPKIERAYLDGTSRRVIVATDLGWPNGLTLDYEARRLYWVDAQLDRIETSDLSGKHRSQLVQDVSHPFGLTLFGPHLFWTDWHTKSIERVDKETGKNRIVIRDNIGYLMEIKMVADSRQTGSNPCGEKNGGCSHLCLFRPHGHVCACPSYHDSRPCSTVPGEILIEPTTESELEKISWKNTSVPTTIITNHTTRCTDIDVQKGRCHIIGFPPHDPLLQTAYIALSVILLTVVLVLTIALCFWKRSKKRRNEDLEGTLTFSNPTYSASSGDGVPGDRKVWPWKNQHRKKQQQARLMGICKESGKLTHLEVSALVGQNNKMTSLGVPTPPQHHRQNFEISASPCKHHQHSPMPYRTVETDI</sequence>
<feature type="transmembrane region" description="Helical" evidence="16">
    <location>
        <begin position="1765"/>
        <end position="1787"/>
    </location>
</feature>
<evidence type="ECO:0000256" key="2">
    <source>
        <dbReference type="ARBA" id="ARBA00022475"/>
    </source>
</evidence>
<keyword evidence="3" id="KW-0245">EGF-like domain</keyword>
<evidence type="ECO:0000256" key="5">
    <source>
        <dbReference type="ARBA" id="ARBA00022692"/>
    </source>
</evidence>
<keyword evidence="2" id="KW-1003">Cell membrane</keyword>
<feature type="disulfide bond" evidence="14">
    <location>
        <begin position="309"/>
        <end position="324"/>
    </location>
</feature>
<dbReference type="PROSITE" id="PS00010">
    <property type="entry name" value="ASX_HYDROXYL"/>
    <property type="match status" value="1"/>
</dbReference>
<feature type="disulfide bond" evidence="14">
    <location>
        <begin position="269"/>
        <end position="284"/>
    </location>
</feature>
<feature type="disulfide bond" evidence="14">
    <location>
        <begin position="257"/>
        <end position="275"/>
    </location>
</feature>
<proteinExistence type="predicted"/>
<dbReference type="Gene3D" id="4.10.400.10">
    <property type="entry name" value="Low-density Lipoprotein Receptor"/>
    <property type="match status" value="8"/>
</dbReference>
<feature type="disulfide bond" evidence="14">
    <location>
        <begin position="131"/>
        <end position="143"/>
    </location>
</feature>
<feature type="disulfide bond" evidence="14">
    <location>
        <begin position="111"/>
        <end position="126"/>
    </location>
</feature>
<evidence type="ECO:0000256" key="7">
    <source>
        <dbReference type="ARBA" id="ARBA00022737"/>
    </source>
</evidence>
<dbReference type="CDD" id="cd00112">
    <property type="entry name" value="LDLa"/>
    <property type="match status" value="7"/>
</dbReference>
<feature type="disulfide bond" evidence="14">
    <location>
        <begin position="138"/>
        <end position="156"/>
    </location>
</feature>
<dbReference type="SUPFAM" id="SSF57424">
    <property type="entry name" value="LDL receptor-like module"/>
    <property type="match status" value="7"/>
</dbReference>
<dbReference type="PANTHER" id="PTHR22722">
    <property type="entry name" value="LOW-DENSITY LIPOPROTEIN RECEPTOR-RELATED PROTEIN 2-RELATED"/>
    <property type="match status" value="1"/>
</dbReference>
<evidence type="ECO:0000313" key="19">
    <source>
        <dbReference type="Proteomes" id="UP000827092"/>
    </source>
</evidence>
<keyword evidence="8" id="KW-0106">Calcium</keyword>
<dbReference type="Pfam" id="PF00057">
    <property type="entry name" value="Ldl_recept_a"/>
    <property type="match status" value="8"/>
</dbReference>
<dbReference type="Proteomes" id="UP000827092">
    <property type="component" value="Unassembled WGS sequence"/>
</dbReference>
<dbReference type="CDD" id="cd00054">
    <property type="entry name" value="EGF_CA"/>
    <property type="match status" value="1"/>
</dbReference>
<feature type="disulfide bond" evidence="14">
    <location>
        <begin position="329"/>
        <end position="341"/>
    </location>
</feature>
<evidence type="ECO:0000256" key="13">
    <source>
        <dbReference type="ARBA" id="ARBA00023180"/>
    </source>
</evidence>
<feature type="repeat" description="LDL-receptor class B" evidence="15">
    <location>
        <begin position="1536"/>
        <end position="1579"/>
    </location>
</feature>
<feature type="repeat" description="LDL-receptor class B" evidence="15">
    <location>
        <begin position="1580"/>
        <end position="1621"/>
    </location>
</feature>
<dbReference type="Gene3D" id="2.10.25.10">
    <property type="entry name" value="Laminin"/>
    <property type="match status" value="3"/>
</dbReference>
<dbReference type="FunFam" id="4.10.400.10:FF:000065">
    <property type="entry name" value="Transmembrane protease serine 7"/>
    <property type="match status" value="1"/>
</dbReference>
<accession>A0AAV6UUP9</accession>
<feature type="disulfide bond" evidence="14">
    <location>
        <begin position="290"/>
        <end position="302"/>
    </location>
</feature>
<keyword evidence="6" id="KW-0732">Signal</keyword>
<keyword evidence="13" id="KW-0325">Glycoprotein</keyword>
<dbReference type="InterPro" id="IPR018097">
    <property type="entry name" value="EGF_Ca-bd_CS"/>
</dbReference>
<feature type="disulfide bond" evidence="14">
    <location>
        <begin position="208"/>
        <end position="220"/>
    </location>
</feature>
<dbReference type="Pfam" id="PF00058">
    <property type="entry name" value="Ldl_recept_b"/>
    <property type="match status" value="13"/>
</dbReference>
<evidence type="ECO:0000313" key="18">
    <source>
        <dbReference type="EMBL" id="KAG8187373.1"/>
    </source>
</evidence>
<dbReference type="PROSITE" id="PS50068">
    <property type="entry name" value="LDLRA_2"/>
    <property type="match status" value="8"/>
</dbReference>
<dbReference type="PROSITE" id="PS01187">
    <property type="entry name" value="EGF_CA"/>
    <property type="match status" value="1"/>
</dbReference>
<feature type="disulfide bond" evidence="14">
    <location>
        <begin position="227"/>
        <end position="242"/>
    </location>
</feature>
<dbReference type="SMART" id="SM00179">
    <property type="entry name" value="EGF_CA"/>
    <property type="match status" value="2"/>
</dbReference>
<feature type="repeat" description="LDL-receptor class B" evidence="15">
    <location>
        <begin position="1277"/>
        <end position="1318"/>
    </location>
</feature>
<dbReference type="GO" id="GO:0006898">
    <property type="term" value="P:receptor-mediated endocytosis"/>
    <property type="evidence" value="ECO:0007669"/>
    <property type="project" value="TreeGrafter"/>
</dbReference>
<keyword evidence="11 14" id="KW-1015">Disulfide bond</keyword>
<dbReference type="InterPro" id="IPR000033">
    <property type="entry name" value="LDLR_classB_rpt"/>
</dbReference>
<evidence type="ECO:0000256" key="8">
    <source>
        <dbReference type="ARBA" id="ARBA00022837"/>
    </source>
</evidence>
<gene>
    <name evidence="18" type="ORF">JTE90_016920</name>
</gene>
<dbReference type="Pfam" id="PF14670">
    <property type="entry name" value="FXa_inhibition"/>
    <property type="match status" value="2"/>
</dbReference>
<dbReference type="SUPFAM" id="SSF63825">
    <property type="entry name" value="YWTD domain"/>
    <property type="match status" value="4"/>
</dbReference>
<feature type="repeat" description="LDL-receptor class B" evidence="15">
    <location>
        <begin position="840"/>
        <end position="882"/>
    </location>
</feature>
<dbReference type="InterPro" id="IPR036055">
    <property type="entry name" value="LDL_receptor-like_sf"/>
</dbReference>
<comment type="caution">
    <text evidence="18">The sequence shown here is derived from an EMBL/GenBank/DDBJ whole genome shotgun (WGS) entry which is preliminary data.</text>
</comment>
<comment type="subcellular location">
    <subcellularLocation>
        <location evidence="1">Cell membrane</location>
        <topology evidence="1">Single-pass type I membrane protein</topology>
    </subcellularLocation>
</comment>
<keyword evidence="19" id="KW-1185">Reference proteome</keyword>
<dbReference type="PROSITE" id="PS51120">
    <property type="entry name" value="LDLRB"/>
    <property type="match status" value="16"/>
</dbReference>
<dbReference type="FunFam" id="4.10.400.10:FF:000011">
    <property type="entry name" value="Low-density lipoprotein receptor-related protein 1"/>
    <property type="match status" value="1"/>
</dbReference>
<dbReference type="FunFam" id="2.120.10.30:FF:000008">
    <property type="entry name" value="Low-density lipoprotein receptor-related protein 4"/>
    <property type="match status" value="4"/>
</dbReference>
<evidence type="ECO:0000256" key="16">
    <source>
        <dbReference type="SAM" id="Phobius"/>
    </source>
</evidence>
<feature type="disulfide bond" evidence="14">
    <location>
        <begin position="177"/>
        <end position="195"/>
    </location>
</feature>
<feature type="disulfide bond" evidence="14">
    <location>
        <begin position="297"/>
        <end position="315"/>
    </location>
</feature>
<feature type="repeat" description="LDL-receptor class B" evidence="15">
    <location>
        <begin position="577"/>
        <end position="619"/>
    </location>
</feature>
<name>A0AAV6UUP9_9ARAC</name>